<dbReference type="AlphaFoldDB" id="A0A1V8ZYK5"/>
<dbReference type="Pfam" id="PF01259">
    <property type="entry name" value="SAICAR_synt"/>
    <property type="match status" value="1"/>
</dbReference>
<dbReference type="RefSeq" id="WP_081194103.1">
    <property type="nucleotide sequence ID" value="NZ_MWIH01000008.1"/>
</dbReference>
<dbReference type="CDD" id="cd01414">
    <property type="entry name" value="SAICAR_synt_Sc"/>
    <property type="match status" value="1"/>
</dbReference>
<dbReference type="EMBL" id="MWIH01000008">
    <property type="protein sequence ID" value="OQO89880.1"/>
    <property type="molecule type" value="Genomic_DNA"/>
</dbReference>
<evidence type="ECO:0000256" key="1">
    <source>
        <dbReference type="ARBA" id="ARBA00004672"/>
    </source>
</evidence>
<accession>A0A1V8ZYK5</accession>
<evidence type="ECO:0000256" key="4">
    <source>
        <dbReference type="ARBA" id="ARBA00016460"/>
    </source>
</evidence>
<dbReference type="PANTHER" id="PTHR43700">
    <property type="entry name" value="PHOSPHORIBOSYLAMINOIMIDAZOLE-SUCCINOCARBOXAMIDE SYNTHASE"/>
    <property type="match status" value="1"/>
</dbReference>
<protein>
    <recommendedName>
        <fullName evidence="4 11">Phosphoribosylaminoimidazole-succinocarboxamide synthase</fullName>
        <ecNumber evidence="3 11">6.3.2.6</ecNumber>
    </recommendedName>
    <alternativeName>
        <fullName evidence="9 11">SAICAR synthetase</fullName>
    </alternativeName>
</protein>
<dbReference type="HAMAP" id="MF_00137">
    <property type="entry name" value="SAICAR_synth"/>
    <property type="match status" value="1"/>
</dbReference>
<evidence type="ECO:0000256" key="3">
    <source>
        <dbReference type="ARBA" id="ARBA00012217"/>
    </source>
</evidence>
<name>A0A1V8ZYK5_SACPI</name>
<dbReference type="Gene3D" id="3.30.200.20">
    <property type="entry name" value="Phosphorylase Kinase, domain 1"/>
    <property type="match status" value="1"/>
</dbReference>
<comment type="caution">
    <text evidence="13">The sequence shown here is derived from an EMBL/GenBank/DDBJ whole genome shotgun (WGS) entry which is preliminary data.</text>
</comment>
<proteinExistence type="inferred from homology"/>
<dbReference type="GO" id="GO:0006189">
    <property type="term" value="P:'de novo' IMP biosynthetic process"/>
    <property type="evidence" value="ECO:0007669"/>
    <property type="project" value="UniProtKB-UniRule"/>
</dbReference>
<dbReference type="InterPro" id="IPR001636">
    <property type="entry name" value="SAICAR_synth"/>
</dbReference>
<evidence type="ECO:0000259" key="12">
    <source>
        <dbReference type="Pfam" id="PF01259"/>
    </source>
</evidence>
<dbReference type="Proteomes" id="UP000192591">
    <property type="component" value="Unassembled WGS sequence"/>
</dbReference>
<keyword evidence="6 11" id="KW-0547">Nucleotide-binding</keyword>
<dbReference type="EC" id="6.3.2.6" evidence="3 11"/>
<dbReference type="InterPro" id="IPR018236">
    <property type="entry name" value="SAICAR_synthetase_CS"/>
</dbReference>
<dbReference type="SUPFAM" id="SSF56104">
    <property type="entry name" value="SAICAR synthase-like"/>
    <property type="match status" value="1"/>
</dbReference>
<dbReference type="NCBIfam" id="NF010568">
    <property type="entry name" value="PRK13961.1"/>
    <property type="match status" value="1"/>
</dbReference>
<evidence type="ECO:0000256" key="2">
    <source>
        <dbReference type="ARBA" id="ARBA00010190"/>
    </source>
</evidence>
<keyword evidence="7 11" id="KW-0658">Purine biosynthesis</keyword>
<dbReference type="GO" id="GO:0005524">
    <property type="term" value="F:ATP binding"/>
    <property type="evidence" value="ECO:0007669"/>
    <property type="project" value="UniProtKB-KW"/>
</dbReference>
<organism evidence="13 14">
    <name type="scientific">Saccharomonospora piscinae</name>
    <dbReference type="NCBI Taxonomy" id="687388"/>
    <lineage>
        <taxon>Bacteria</taxon>
        <taxon>Bacillati</taxon>
        <taxon>Actinomycetota</taxon>
        <taxon>Actinomycetes</taxon>
        <taxon>Pseudonocardiales</taxon>
        <taxon>Pseudonocardiaceae</taxon>
        <taxon>Saccharomonospora</taxon>
    </lineage>
</organism>
<dbReference type="GO" id="GO:0004639">
    <property type="term" value="F:phosphoribosylaminoimidazolesuccinocarboxamide synthase activity"/>
    <property type="evidence" value="ECO:0007669"/>
    <property type="project" value="UniProtKB-UniRule"/>
</dbReference>
<evidence type="ECO:0000313" key="14">
    <source>
        <dbReference type="Proteomes" id="UP000192591"/>
    </source>
</evidence>
<keyword evidence="14" id="KW-1185">Reference proteome</keyword>
<evidence type="ECO:0000256" key="8">
    <source>
        <dbReference type="ARBA" id="ARBA00022840"/>
    </source>
</evidence>
<dbReference type="NCBIfam" id="TIGR00081">
    <property type="entry name" value="purC"/>
    <property type="match status" value="1"/>
</dbReference>
<gene>
    <name evidence="11" type="primary">purC</name>
    <name evidence="13" type="ORF">B1813_18720</name>
</gene>
<evidence type="ECO:0000256" key="10">
    <source>
        <dbReference type="ARBA" id="ARBA00048475"/>
    </source>
</evidence>
<comment type="catalytic activity">
    <reaction evidence="10 11">
        <text>5-amino-1-(5-phospho-D-ribosyl)imidazole-4-carboxylate + L-aspartate + ATP = (2S)-2-[5-amino-1-(5-phospho-beta-D-ribosyl)imidazole-4-carboxamido]succinate + ADP + phosphate + 2 H(+)</text>
        <dbReference type="Rhea" id="RHEA:22628"/>
        <dbReference type="ChEBI" id="CHEBI:15378"/>
        <dbReference type="ChEBI" id="CHEBI:29991"/>
        <dbReference type="ChEBI" id="CHEBI:30616"/>
        <dbReference type="ChEBI" id="CHEBI:43474"/>
        <dbReference type="ChEBI" id="CHEBI:58443"/>
        <dbReference type="ChEBI" id="CHEBI:77657"/>
        <dbReference type="ChEBI" id="CHEBI:456216"/>
        <dbReference type="EC" id="6.3.2.6"/>
    </reaction>
</comment>
<evidence type="ECO:0000256" key="5">
    <source>
        <dbReference type="ARBA" id="ARBA00022598"/>
    </source>
</evidence>
<evidence type="ECO:0000256" key="7">
    <source>
        <dbReference type="ARBA" id="ARBA00022755"/>
    </source>
</evidence>
<keyword evidence="5 11" id="KW-0436">Ligase</keyword>
<dbReference type="InterPro" id="IPR028923">
    <property type="entry name" value="SAICAR_synt/ADE2_N"/>
</dbReference>
<evidence type="ECO:0000256" key="11">
    <source>
        <dbReference type="HAMAP-Rule" id="MF_00137"/>
    </source>
</evidence>
<reference evidence="13 14" key="1">
    <citation type="submission" date="2017-02" db="EMBL/GenBank/DDBJ databases">
        <title>Draft genome of Saccharomonospora sp. 154.</title>
        <authorList>
            <person name="Alonso-Carmona G.S."/>
            <person name="De La Haba R."/>
            <person name="Vera-Gargallo B."/>
            <person name="Sandoval-Trujillo A.H."/>
            <person name="Ramirez-Duran N."/>
            <person name="Ventosa A."/>
        </authorList>
    </citation>
    <scope>NUCLEOTIDE SEQUENCE [LARGE SCALE GENOMIC DNA]</scope>
    <source>
        <strain evidence="13 14">LRS4.154</strain>
    </source>
</reference>
<comment type="similarity">
    <text evidence="2 11">Belongs to the SAICAR synthetase family.</text>
</comment>
<dbReference type="STRING" id="1962155.B1813_18720"/>
<dbReference type="PANTHER" id="PTHR43700:SF1">
    <property type="entry name" value="PHOSPHORIBOSYLAMINOIMIDAZOLE-SUCCINOCARBOXAMIDE SYNTHASE"/>
    <property type="match status" value="1"/>
</dbReference>
<evidence type="ECO:0000256" key="6">
    <source>
        <dbReference type="ARBA" id="ARBA00022741"/>
    </source>
</evidence>
<comment type="pathway">
    <text evidence="1 11">Purine metabolism; IMP biosynthesis via de novo pathway; 5-amino-1-(5-phospho-D-ribosyl)imidazole-4-carboxamide from 5-amino-1-(5-phospho-D-ribosyl)imidazole-4-carboxylate: step 1/2.</text>
</comment>
<evidence type="ECO:0000313" key="13">
    <source>
        <dbReference type="EMBL" id="OQO89880.1"/>
    </source>
</evidence>
<sequence>MTPVKHLHAGKVRDLYEDRGDLLLVASDRVSVYDVPLPTPVPGKGALLTQLSVWWFERFRDLVPNHLLSATDVPAEFAGRAVRCRPLTMIKVECVARGYLTGSALAEYRRTSSVCGVPLPDGLVEGSALPEPIFTPTTKAENDLPMTFDDVVTQEGRDTAERLREITLRLYREGAAYAAERGILVADTKLEFGWDTDGVLTLGDEVLTSDSSRFWPADEWRPGRAQHSFDKQYVRDWATSTGWNKTPPGPAIPDDVVTATRQRYVDVYERLTGRPWTGGPVAR</sequence>
<dbReference type="GO" id="GO:0005737">
    <property type="term" value="C:cytoplasm"/>
    <property type="evidence" value="ECO:0007669"/>
    <property type="project" value="TreeGrafter"/>
</dbReference>
<keyword evidence="8 11" id="KW-0067">ATP-binding</keyword>
<feature type="domain" description="SAICAR synthetase/ADE2 N-terminal" evidence="12">
    <location>
        <begin position="7"/>
        <end position="247"/>
    </location>
</feature>
<dbReference type="PROSITE" id="PS01057">
    <property type="entry name" value="SAICAR_SYNTHETASE_1"/>
    <property type="match status" value="1"/>
</dbReference>
<dbReference type="UniPathway" id="UPA00074">
    <property type="reaction ID" value="UER00131"/>
</dbReference>
<evidence type="ECO:0000256" key="9">
    <source>
        <dbReference type="ARBA" id="ARBA00030409"/>
    </source>
</evidence>
<dbReference type="Gene3D" id="3.30.470.20">
    <property type="entry name" value="ATP-grasp fold, B domain"/>
    <property type="match status" value="1"/>
</dbReference>